<protein>
    <recommendedName>
        <fullName evidence="2">YdbS-like PH domain-containing protein</fullName>
    </recommendedName>
</protein>
<reference evidence="3 4" key="1">
    <citation type="submission" date="2016-08" db="EMBL/GenBank/DDBJ databases">
        <title>Complete Genome Sequence Of The Indigo Reducing Clostridium isatidis DSM15098.</title>
        <authorList>
            <person name="Little G.T."/>
            <person name="Minton N.P."/>
        </authorList>
    </citation>
    <scope>NUCLEOTIDE SEQUENCE [LARGE SCALE GENOMIC DNA]</scope>
    <source>
        <strain evidence="3 4">DSM 15098</strain>
    </source>
</reference>
<feature type="transmembrane region" description="Helical" evidence="1">
    <location>
        <begin position="48"/>
        <end position="70"/>
    </location>
</feature>
<dbReference type="PANTHER" id="PTHR34473:SF2">
    <property type="entry name" value="UPF0699 TRANSMEMBRANE PROTEIN YDBT"/>
    <property type="match status" value="1"/>
</dbReference>
<gene>
    <name evidence="3" type="ORF">BEN51_01665</name>
</gene>
<evidence type="ECO:0000259" key="2">
    <source>
        <dbReference type="Pfam" id="PF03703"/>
    </source>
</evidence>
<name>A0A343J9N4_9CLOT</name>
<evidence type="ECO:0000256" key="1">
    <source>
        <dbReference type="SAM" id="Phobius"/>
    </source>
</evidence>
<feature type="domain" description="YdbS-like PH" evidence="2">
    <location>
        <begin position="72"/>
        <end position="147"/>
    </location>
</feature>
<feature type="transmembrane region" description="Helical" evidence="1">
    <location>
        <begin position="16"/>
        <end position="36"/>
    </location>
</feature>
<dbReference type="EMBL" id="CP016786">
    <property type="protein sequence ID" value="ASW42242.1"/>
    <property type="molecule type" value="Genomic_DNA"/>
</dbReference>
<proteinExistence type="predicted"/>
<accession>A0A343J9N4</accession>
<dbReference type="Proteomes" id="UP000264883">
    <property type="component" value="Chromosome"/>
</dbReference>
<evidence type="ECO:0000313" key="3">
    <source>
        <dbReference type="EMBL" id="ASW42242.1"/>
    </source>
</evidence>
<dbReference type="InterPro" id="IPR005182">
    <property type="entry name" value="YdbS-like_PH"/>
</dbReference>
<dbReference type="OrthoDB" id="1750577at2"/>
<dbReference type="AlphaFoldDB" id="A0A343J9N4"/>
<keyword evidence="1" id="KW-1133">Transmembrane helix</keyword>
<evidence type="ECO:0000313" key="4">
    <source>
        <dbReference type="Proteomes" id="UP000264883"/>
    </source>
</evidence>
<dbReference type="Pfam" id="PF03703">
    <property type="entry name" value="bPH_2"/>
    <property type="match status" value="1"/>
</dbReference>
<organism evidence="3 4">
    <name type="scientific">Clostridium isatidis</name>
    <dbReference type="NCBI Taxonomy" id="182773"/>
    <lineage>
        <taxon>Bacteria</taxon>
        <taxon>Bacillati</taxon>
        <taxon>Bacillota</taxon>
        <taxon>Clostridia</taxon>
        <taxon>Eubacteriales</taxon>
        <taxon>Clostridiaceae</taxon>
        <taxon>Clostridium</taxon>
    </lineage>
</organism>
<sequence length="178" mass="20890">MEEYKKLSPKAKTSWFIARIISTLSLFIITITSYFFFKNKISSSFLKISLIISAVLLILLLLNALIYPWYEYKQWKYMISEDDIRFSEGIFFTKNFIIPIIRLQEIRLNQGPINKKLNLYDVIISTSNISHKIPNLEESEALKISEFLSKKIKEKVNKEILEEINSKENIINLNETGE</sequence>
<dbReference type="PANTHER" id="PTHR34473">
    <property type="entry name" value="UPF0699 TRANSMEMBRANE PROTEIN YDBS"/>
    <property type="match status" value="1"/>
</dbReference>
<keyword evidence="4" id="KW-1185">Reference proteome</keyword>
<keyword evidence="1" id="KW-0812">Transmembrane</keyword>
<dbReference type="KEGG" id="cia:BEN51_01665"/>
<keyword evidence="1" id="KW-0472">Membrane</keyword>
<dbReference type="RefSeq" id="WP_119864372.1">
    <property type="nucleotide sequence ID" value="NZ_CP016786.1"/>
</dbReference>